<feature type="chain" id="PRO_5015633890" description="Sialate O-acetylesterase domain-containing protein" evidence="3">
    <location>
        <begin position="29"/>
        <end position="958"/>
    </location>
</feature>
<dbReference type="PANTHER" id="PTHR31988:SF19">
    <property type="entry name" value="9-O-ACETYL-N-ACETYLNEURAMINIC ACID DEACETYLASE-RELATED"/>
    <property type="match status" value="1"/>
</dbReference>
<accession>A0A2S7ILK5</accession>
<comment type="caution">
    <text evidence="5">The sequence shown here is derived from an EMBL/GenBank/DDBJ whole genome shotgun (WGS) entry which is preliminary data.</text>
</comment>
<feature type="signal peptide" evidence="3">
    <location>
        <begin position="1"/>
        <end position="28"/>
    </location>
</feature>
<evidence type="ECO:0000259" key="4">
    <source>
        <dbReference type="Pfam" id="PF03629"/>
    </source>
</evidence>
<keyword evidence="6" id="KW-1185">Reference proteome</keyword>
<keyword evidence="3" id="KW-0732">Signal</keyword>
<dbReference type="EMBL" id="PTRA01000001">
    <property type="protein sequence ID" value="PQA58536.1"/>
    <property type="molecule type" value="Genomic_DNA"/>
</dbReference>
<dbReference type="SUPFAM" id="SSF52266">
    <property type="entry name" value="SGNH hydrolase"/>
    <property type="match status" value="1"/>
</dbReference>
<reference evidence="6" key="1">
    <citation type="submission" date="2018-02" db="EMBL/GenBank/DDBJ databases">
        <title>Genome sequencing of Solimonas sp. HR-BB.</title>
        <authorList>
            <person name="Lee Y."/>
            <person name="Jeon C.O."/>
        </authorList>
    </citation>
    <scope>NUCLEOTIDE SEQUENCE [LARGE SCALE GENOMIC DNA]</scope>
    <source>
        <strain evidence="6">HR-U</strain>
    </source>
</reference>
<dbReference type="Pfam" id="PF03629">
    <property type="entry name" value="SASA"/>
    <property type="match status" value="1"/>
</dbReference>
<evidence type="ECO:0000313" key="6">
    <source>
        <dbReference type="Proteomes" id="UP000239590"/>
    </source>
</evidence>
<evidence type="ECO:0000313" key="5">
    <source>
        <dbReference type="EMBL" id="PQA58536.1"/>
    </source>
</evidence>
<dbReference type="InterPro" id="IPR052940">
    <property type="entry name" value="Carb_Esterase_6"/>
</dbReference>
<dbReference type="GO" id="GO:0016788">
    <property type="term" value="F:hydrolase activity, acting on ester bonds"/>
    <property type="evidence" value="ECO:0007669"/>
    <property type="project" value="UniProtKB-ARBA"/>
</dbReference>
<evidence type="ECO:0000256" key="2">
    <source>
        <dbReference type="SAM" id="MobiDB-lite"/>
    </source>
</evidence>
<dbReference type="PANTHER" id="PTHR31988">
    <property type="entry name" value="ESTERASE, PUTATIVE (DUF303)-RELATED"/>
    <property type="match status" value="1"/>
</dbReference>
<proteinExistence type="predicted"/>
<feature type="region of interest" description="Disordered" evidence="2">
    <location>
        <begin position="139"/>
        <end position="173"/>
    </location>
</feature>
<dbReference type="InterPro" id="IPR026444">
    <property type="entry name" value="Secre_tail"/>
</dbReference>
<evidence type="ECO:0000256" key="1">
    <source>
        <dbReference type="ARBA" id="ARBA00022801"/>
    </source>
</evidence>
<dbReference type="AlphaFoldDB" id="A0A2S7ILK5"/>
<evidence type="ECO:0000256" key="3">
    <source>
        <dbReference type="SAM" id="SignalP"/>
    </source>
</evidence>
<dbReference type="NCBIfam" id="TIGR04183">
    <property type="entry name" value="Por_Secre_tail"/>
    <property type="match status" value="1"/>
</dbReference>
<dbReference type="Gene3D" id="3.40.50.1110">
    <property type="entry name" value="SGNH hydrolase"/>
    <property type="match status" value="1"/>
</dbReference>
<feature type="domain" description="Sialate O-acetylesterase" evidence="4">
    <location>
        <begin position="126"/>
        <end position="399"/>
    </location>
</feature>
<keyword evidence="1" id="KW-0378">Hydrolase</keyword>
<organism evidence="5 6">
    <name type="scientific">Siphonobacter curvatus</name>
    <dbReference type="NCBI Taxonomy" id="2094562"/>
    <lineage>
        <taxon>Bacteria</taxon>
        <taxon>Pseudomonadati</taxon>
        <taxon>Bacteroidota</taxon>
        <taxon>Cytophagia</taxon>
        <taxon>Cytophagales</taxon>
        <taxon>Cytophagaceae</taxon>
        <taxon>Siphonobacter</taxon>
    </lineage>
</organism>
<gene>
    <name evidence="5" type="ORF">C5O19_02370</name>
</gene>
<dbReference type="InterPro" id="IPR036514">
    <property type="entry name" value="SGNH_hydro_sf"/>
</dbReference>
<dbReference type="OrthoDB" id="1488710at2"/>
<dbReference type="InterPro" id="IPR005181">
    <property type="entry name" value="SASA"/>
</dbReference>
<feature type="compositionally biased region" description="Polar residues" evidence="2">
    <location>
        <begin position="139"/>
        <end position="149"/>
    </location>
</feature>
<name>A0A2S7ILK5_9BACT</name>
<sequence length="958" mass="103651">MKNLCCMRSYLSKLVCLLGLVFSISAQAQMTITFPVERIVFQRDNNNRATVQIAGNYYQPVDKIEAKLTPLNGGNAIDWTALPSMSNGFFSGTISATGGWYKLEVRGSLAGQVVASDDLQPFGVGEVFVIAGQSNAQGVTYQPSENQPSPSDPSDDRITIANPSNLRGGTPGNGQDPQFYRYDVVSGQPASPLYPMLPTFRKMSGSQDVAPVGVGSYYWGRLGELLTQNLNVPVLFYNGAFGGTTIQNWRESSQGQRTISRYCTSCADEYKYFAQGYPYNNLKNILTYYLSITGARTVLWMQGEADDSATINTPLASYVNDLTAVIQKSRQDLGYDQLSWVVARTSYNNGVSPNIIAAQTQVASSVPNVFLGPNTDDYGIPRSGGVHFYVNAYNQVAQGWYDALMSNGVFNRSTPKQANTLTTISAVCGNTNTLTLSVPNQNPYGWSNGQNGATITVGQGDPYMAKMKSGNTTVFSLPYKVPDRPVIGGDILKDNGGSTYFCEGVTPTLQSNYAANNVWNTGATTPTIPGAEGGSYSLTYKDLLGCNYSAESIVLGRRSRPAKPSITADGPTSFCAGTPRVLATNETAVGYIWSNGATSKNIQPTTTSNYSVQVLNADQCRSVASDAIQITVNPIPAKPTIQANRGIDPNRNVTICANETVEFTSSPSDGTYLWNYNNAATLSISTNEARSYTVQTISRANCPSPVSDPVSLKVNPLPAKPTVALLQGKLAFCEGETVTLRAITSERPSWLLANQQVSNTDLLTARISGDYYAQATDANGCRNQSDKVTVSARPNPETPKIAQVGPYTLQAQANIPGTRNSWIMGMDTSTFNSVYFKPLKEGVYTVKSVIEYNVAPVGRFECTSALSQPFSYSYDPAQDGFSVYPNPSPDGNFTLETKENWKGAEVSVVTTSGVVLYSGIINEFNERKFISLGRLPGIFIIRIRVDGFERTKRLTILP</sequence>
<protein>
    <recommendedName>
        <fullName evidence="4">Sialate O-acetylesterase domain-containing protein</fullName>
    </recommendedName>
</protein>
<dbReference type="Proteomes" id="UP000239590">
    <property type="component" value="Unassembled WGS sequence"/>
</dbReference>